<organism evidence="2 3">
    <name type="scientific">Scophthalmus maximus</name>
    <name type="common">Turbot</name>
    <name type="synonym">Psetta maxima</name>
    <dbReference type="NCBI Taxonomy" id="52904"/>
    <lineage>
        <taxon>Eukaryota</taxon>
        <taxon>Metazoa</taxon>
        <taxon>Chordata</taxon>
        <taxon>Craniata</taxon>
        <taxon>Vertebrata</taxon>
        <taxon>Euteleostomi</taxon>
        <taxon>Actinopterygii</taxon>
        <taxon>Neopterygii</taxon>
        <taxon>Teleostei</taxon>
        <taxon>Neoteleostei</taxon>
        <taxon>Acanthomorphata</taxon>
        <taxon>Carangaria</taxon>
        <taxon>Pleuronectiformes</taxon>
        <taxon>Pleuronectoidei</taxon>
        <taxon>Scophthalmidae</taxon>
        <taxon>Scophthalmus</taxon>
    </lineage>
</organism>
<dbReference type="EMBL" id="VEVO01000016">
    <property type="protein sequence ID" value="KAF0029393.1"/>
    <property type="molecule type" value="Genomic_DNA"/>
</dbReference>
<dbReference type="PROSITE" id="PS51257">
    <property type="entry name" value="PROKAR_LIPOPROTEIN"/>
    <property type="match status" value="1"/>
</dbReference>
<reference evidence="2 3" key="1">
    <citation type="submission" date="2019-06" db="EMBL/GenBank/DDBJ databases">
        <title>Draft genomes of female and male turbot (Scophthalmus maximus).</title>
        <authorList>
            <person name="Xu H."/>
            <person name="Xu X.-W."/>
            <person name="Shao C."/>
            <person name="Chen S."/>
        </authorList>
    </citation>
    <scope>NUCLEOTIDE SEQUENCE [LARGE SCALE GENOMIC DNA]</scope>
    <source>
        <strain evidence="2">Ysfricsl-2016a</strain>
        <tissue evidence="2">Blood</tissue>
    </source>
</reference>
<evidence type="ECO:0000313" key="2">
    <source>
        <dbReference type="EMBL" id="KAF0029393.1"/>
    </source>
</evidence>
<dbReference type="Proteomes" id="UP000438429">
    <property type="component" value="Unassembled WGS sequence"/>
</dbReference>
<proteinExistence type="predicted"/>
<gene>
    <name evidence="2" type="ORF">F2P81_018498</name>
</gene>
<feature type="transmembrane region" description="Helical" evidence="1">
    <location>
        <begin position="61"/>
        <end position="78"/>
    </location>
</feature>
<evidence type="ECO:0000313" key="3">
    <source>
        <dbReference type="Proteomes" id="UP000438429"/>
    </source>
</evidence>
<keyword evidence="1" id="KW-0472">Membrane</keyword>
<name>A0A6A4S4W3_SCOMX</name>
<keyword evidence="1" id="KW-1133">Transmembrane helix</keyword>
<comment type="caution">
    <text evidence="2">The sequence shown here is derived from an EMBL/GenBank/DDBJ whole genome shotgun (WGS) entry which is preliminary data.</text>
</comment>
<evidence type="ECO:0000256" key="1">
    <source>
        <dbReference type="SAM" id="Phobius"/>
    </source>
</evidence>
<protein>
    <submittedName>
        <fullName evidence="2">Uncharacterized protein</fullName>
    </submittedName>
</protein>
<keyword evidence="1" id="KW-0812">Transmembrane</keyword>
<dbReference type="AlphaFoldDB" id="A0A6A4S4W3"/>
<feature type="transmembrane region" description="Helical" evidence="1">
    <location>
        <begin position="21"/>
        <end position="41"/>
    </location>
</feature>
<accession>A0A6A4S4W3</accession>
<sequence length="107" mass="11793">MNSDTRLLKFPTDCRRGLSLSGINAAAVSCVGFLLKGLAALQHTLTTFDSVLLCRPPPPQSVTYVTYVTYVLLFSLKWENKSTCSRIPYWNITSSSPTIKIASFTSL</sequence>